<feature type="domain" description="Disease resistance N-terminal" evidence="15">
    <location>
        <begin position="381"/>
        <end position="458"/>
    </location>
</feature>
<evidence type="ECO:0000259" key="15">
    <source>
        <dbReference type="Pfam" id="PF18052"/>
    </source>
</evidence>
<keyword evidence="8" id="KW-0677">Repeat</keyword>
<evidence type="ECO:0000256" key="3">
    <source>
        <dbReference type="ARBA" id="ARBA00004496"/>
    </source>
</evidence>
<evidence type="ECO:0000259" key="13">
    <source>
        <dbReference type="Pfam" id="PF00931"/>
    </source>
</evidence>
<gene>
    <name evidence="18" type="ORF">ACH5RR_036279</name>
</gene>
<dbReference type="Gene3D" id="1.10.8.430">
    <property type="entry name" value="Helical domain of apoptotic protease-activating factors"/>
    <property type="match status" value="1"/>
</dbReference>
<dbReference type="InterPro" id="IPR002182">
    <property type="entry name" value="NB-ARC"/>
</dbReference>
<dbReference type="AlphaFoldDB" id="A0ABD2Y4Q0"/>
<evidence type="ECO:0000256" key="4">
    <source>
        <dbReference type="ARBA" id="ARBA00008894"/>
    </source>
</evidence>
<dbReference type="InterPro" id="IPR058922">
    <property type="entry name" value="WHD_DRP"/>
</dbReference>
<dbReference type="Gene3D" id="1.10.10.10">
    <property type="entry name" value="Winged helix-like DNA-binding domain superfamily/Winged helix DNA-binding domain"/>
    <property type="match status" value="1"/>
</dbReference>
<comment type="caution">
    <text evidence="18">The sequence shown here is derived from an EMBL/GenBank/DDBJ whole genome shotgun (WGS) entry which is preliminary data.</text>
</comment>
<evidence type="ECO:0000256" key="2">
    <source>
        <dbReference type="ARBA" id="ARBA00004170"/>
    </source>
</evidence>
<dbReference type="FunFam" id="3.40.50.300:FF:001091">
    <property type="entry name" value="Probable disease resistance protein At1g61300"/>
    <property type="match status" value="1"/>
</dbReference>
<dbReference type="GO" id="GO:0005524">
    <property type="term" value="F:ATP binding"/>
    <property type="evidence" value="ECO:0007669"/>
    <property type="project" value="UniProtKB-KW"/>
</dbReference>
<feature type="domain" description="Disease resistance R13L4/SHOC-2-like LRR" evidence="17">
    <location>
        <begin position="917"/>
        <end position="1127"/>
    </location>
</feature>
<evidence type="ECO:0000256" key="6">
    <source>
        <dbReference type="ARBA" id="ARBA00022614"/>
    </source>
</evidence>
<dbReference type="Proteomes" id="UP001630127">
    <property type="component" value="Unassembled WGS sequence"/>
</dbReference>
<dbReference type="SUPFAM" id="SSF52058">
    <property type="entry name" value="L domain-like"/>
    <property type="match status" value="1"/>
</dbReference>
<dbReference type="GO" id="GO:0005737">
    <property type="term" value="C:cytoplasm"/>
    <property type="evidence" value="ECO:0007669"/>
    <property type="project" value="UniProtKB-SubCell"/>
</dbReference>
<dbReference type="EMBL" id="JBJUIK010000015">
    <property type="protein sequence ID" value="KAL3501830.1"/>
    <property type="molecule type" value="Genomic_DNA"/>
</dbReference>
<sequence>MVWTCVDSALEELAWLESDSRKKFPIANQIQASQLELRFLKMFFGCLAKWEDVSLGSEMVSIESALKEAGQGLYAAGLIAIHKRKVTDWNILTKNLMEKVEEFKPLIGEKCIVFLGCSMQCKTSTSDEILEFLDSIFKNLEDLVNSKVSVVTCLQRQIGSIQEKIKLFRNFADFISKRCIEHEKLEHLLDHIQIWANYVSCLSILYWINEMDEILERRMHVLLSDVMQKIKPCTLQVTGLYIEALKASKSPRSDTFLMGKVVGRFVDFLLENLVITLRDRVEIFREGLIFLITFLMDPPEENAEDEELIFTQVDALTSRAASVICSLQVDDLKEGLSLERSIVLSDFLEEINKVKADVGMHHVQVLNSLQSNFPWTNATGFVDSLLENVKKMLQVKANFIPFPKHRVETVHGELESVRSSLTDIMELQNEHEELKDLWTRVINVVYHAEHVIDSCLIADNPIWYNILCLSKVIEEIKLARRDVQKIGDEQMYNMQNLNARAKFSHAHPSQPNTSSIDEVIVGFKDEAETIIDRLTRGSKQLDIVSIAGMPGLGKTTLAKKIYNDPSVQYHFNKCAWCYVSQEYKSRELLLSILHDIGGINDKISEMGIDDLVEHLWRCLKGQRYLIVLDDIWDIKAWDILKGSFPDDYKGSRIVFTSRNHNLSSLAKPDCSPHLLRLFSDEESWELLQQKLFHKDGCPPTFSVIGEQIAKNCKGLPLAVAVIAGLLARTDFDINWWKHVAHSLSSRLADEGCLDILELSYKYLPDYLKPCFLYLGAFRQDKVIKVQKLSQLWIAEGFIKKSGVKCVEDVAEYLNDLISRSLIIVRDRSSKGGIKTCHLHDLLRDLCLSKVKEENFLQALDESAVSNYSSNPRMYDQYRLCIHSEWEPFMESRPTGQYVHSLLWSADYSWKEHYDVSSLFNSFKFLHVLDMVTIFLNCSFPEEITLVVHLTYLAIRGYVRYVPTTIANLWNLQTLIVKEGGYDVFIPKTIWMMKSLRHVDIRSIHSIDFSDSKLESSPLDNIVTFSSPILTCGEDTEELLRRLPRLQKLSCRFSAPNDVPYRKRFQFPMLGSLTELHSLKVTGYFFHFKKLDKIPPFNFPETLKKLTLSNFRLPWIAISRIGKLPNLEVLKLHDEAFDGKTWEVEDGEFVNLKFLKLYRLNIKQLNVPTEPFPCLQRLVVQECDRLKEIPSSIGDIPSMKVIRVYRSSYTAANSARRILEEQREMGNEGLEVHIIN</sequence>
<dbReference type="InterPro" id="IPR055414">
    <property type="entry name" value="LRR_R13L4/SHOC2-like"/>
</dbReference>
<evidence type="ECO:0000313" key="18">
    <source>
        <dbReference type="EMBL" id="KAL3501830.1"/>
    </source>
</evidence>
<dbReference type="InterPro" id="IPR042197">
    <property type="entry name" value="Apaf_helical"/>
</dbReference>
<evidence type="ECO:0000256" key="12">
    <source>
        <dbReference type="ARBA" id="ARBA00023054"/>
    </source>
</evidence>
<dbReference type="GO" id="GO:0009626">
    <property type="term" value="P:plant-type hypersensitive response"/>
    <property type="evidence" value="ECO:0007669"/>
    <property type="project" value="UniProtKB-KW"/>
</dbReference>
<evidence type="ECO:0000256" key="10">
    <source>
        <dbReference type="ARBA" id="ARBA00022821"/>
    </source>
</evidence>
<dbReference type="InterPro" id="IPR036388">
    <property type="entry name" value="WH-like_DNA-bd_sf"/>
</dbReference>
<feature type="domain" description="Disease resistance protein winged helix" evidence="16">
    <location>
        <begin position="777"/>
        <end position="846"/>
    </location>
</feature>
<dbReference type="InterPro" id="IPR032675">
    <property type="entry name" value="LRR_dom_sf"/>
</dbReference>
<evidence type="ECO:0000256" key="8">
    <source>
        <dbReference type="ARBA" id="ARBA00022737"/>
    </source>
</evidence>
<keyword evidence="10" id="KW-0611">Plant defense</keyword>
<dbReference type="Pfam" id="PF23598">
    <property type="entry name" value="LRR_14"/>
    <property type="match status" value="1"/>
</dbReference>
<dbReference type="Gene3D" id="3.80.10.10">
    <property type="entry name" value="Ribonuclease Inhibitor"/>
    <property type="match status" value="1"/>
</dbReference>
<dbReference type="PANTHER" id="PTHR23155:SF1152">
    <property type="entry name" value="AAA+ ATPASE DOMAIN-CONTAINING PROTEIN"/>
    <property type="match status" value="1"/>
</dbReference>
<dbReference type="InterPro" id="IPR041118">
    <property type="entry name" value="Rx_N"/>
</dbReference>
<dbReference type="Gene3D" id="3.40.50.300">
    <property type="entry name" value="P-loop containing nucleotide triphosphate hydrolases"/>
    <property type="match status" value="1"/>
</dbReference>
<dbReference type="Pfam" id="PF00931">
    <property type="entry name" value="NB-ARC"/>
    <property type="match status" value="1"/>
</dbReference>
<dbReference type="SUPFAM" id="SSF52540">
    <property type="entry name" value="P-loop containing nucleoside triphosphate hydrolases"/>
    <property type="match status" value="1"/>
</dbReference>
<evidence type="ECO:0000256" key="1">
    <source>
        <dbReference type="ARBA" id="ARBA00002074"/>
    </source>
</evidence>
<organism evidence="18 19">
    <name type="scientific">Cinchona calisaya</name>
    <dbReference type="NCBI Taxonomy" id="153742"/>
    <lineage>
        <taxon>Eukaryota</taxon>
        <taxon>Viridiplantae</taxon>
        <taxon>Streptophyta</taxon>
        <taxon>Embryophyta</taxon>
        <taxon>Tracheophyta</taxon>
        <taxon>Spermatophyta</taxon>
        <taxon>Magnoliopsida</taxon>
        <taxon>eudicotyledons</taxon>
        <taxon>Gunneridae</taxon>
        <taxon>Pentapetalae</taxon>
        <taxon>asterids</taxon>
        <taxon>lamiids</taxon>
        <taxon>Gentianales</taxon>
        <taxon>Rubiaceae</taxon>
        <taxon>Cinchonoideae</taxon>
        <taxon>Cinchoneae</taxon>
        <taxon>Cinchona</taxon>
    </lineage>
</organism>
<dbReference type="PANTHER" id="PTHR23155">
    <property type="entry name" value="DISEASE RESISTANCE PROTEIN RP"/>
    <property type="match status" value="1"/>
</dbReference>
<comment type="function">
    <text evidence="1">Confers resistance to late blight (Phytophthora infestans) races carrying the avirulence gene Avr1. Resistance proteins guard the plant against pathogens that contain an appropriate avirulence protein via an indirect interaction with this avirulence protein. That triggers a defense system including the hypersensitive response, which restricts the pathogen growth.</text>
</comment>
<dbReference type="CDD" id="cd14798">
    <property type="entry name" value="RX-CC_like"/>
    <property type="match status" value="1"/>
</dbReference>
<evidence type="ECO:0000259" key="16">
    <source>
        <dbReference type="Pfam" id="PF23559"/>
    </source>
</evidence>
<keyword evidence="19" id="KW-1185">Reference proteome</keyword>
<keyword evidence="5" id="KW-0963">Cytoplasm</keyword>
<dbReference type="FunFam" id="1.10.10.10:FF:000322">
    <property type="entry name" value="Probable disease resistance protein At1g63360"/>
    <property type="match status" value="1"/>
</dbReference>
<dbReference type="InterPro" id="IPR044974">
    <property type="entry name" value="Disease_R_plants"/>
</dbReference>
<evidence type="ECO:0000313" key="19">
    <source>
        <dbReference type="Proteomes" id="UP001630127"/>
    </source>
</evidence>
<evidence type="ECO:0000256" key="9">
    <source>
        <dbReference type="ARBA" id="ARBA00022741"/>
    </source>
</evidence>
<evidence type="ECO:0000259" key="17">
    <source>
        <dbReference type="Pfam" id="PF23598"/>
    </source>
</evidence>
<dbReference type="Pfam" id="PF12061">
    <property type="entry name" value="NB-LRR"/>
    <property type="match status" value="1"/>
</dbReference>
<reference evidence="18 19" key="1">
    <citation type="submission" date="2024-11" db="EMBL/GenBank/DDBJ databases">
        <title>A near-complete genome assembly of Cinchona calisaya.</title>
        <authorList>
            <person name="Lian D.C."/>
            <person name="Zhao X.W."/>
            <person name="Wei L."/>
        </authorList>
    </citation>
    <scope>NUCLEOTIDE SEQUENCE [LARGE SCALE GENOMIC DNA]</scope>
    <source>
        <tissue evidence="18">Nenye</tissue>
    </source>
</reference>
<keyword evidence="11" id="KW-0067">ATP-binding</keyword>
<dbReference type="Pfam" id="PF18052">
    <property type="entry name" value="Rx_N"/>
    <property type="match status" value="1"/>
</dbReference>
<dbReference type="InterPro" id="IPR021929">
    <property type="entry name" value="R1A-like_N"/>
</dbReference>
<dbReference type="InterPro" id="IPR038005">
    <property type="entry name" value="RX-like_CC"/>
</dbReference>
<protein>
    <recommendedName>
        <fullName evidence="20">Late blight resistance protein homolog R1A-3</fullName>
    </recommendedName>
</protein>
<dbReference type="Pfam" id="PF23559">
    <property type="entry name" value="WHD_DRP"/>
    <property type="match status" value="1"/>
</dbReference>
<name>A0ABD2Y4Q0_9GENT</name>
<comment type="subcellular location">
    <subcellularLocation>
        <location evidence="3">Cytoplasm</location>
    </subcellularLocation>
    <subcellularLocation>
        <location evidence="2">Membrane</location>
        <topology evidence="2">Peripheral membrane protein</topology>
    </subcellularLocation>
</comment>
<dbReference type="Gene3D" id="1.20.5.4130">
    <property type="match status" value="1"/>
</dbReference>
<evidence type="ECO:0008006" key="20">
    <source>
        <dbReference type="Google" id="ProtNLM"/>
    </source>
</evidence>
<proteinExistence type="inferred from homology"/>
<keyword evidence="6" id="KW-0433">Leucine-rich repeat</keyword>
<keyword evidence="12" id="KW-0175">Coiled coil</keyword>
<feature type="domain" description="Late blight resistance protein R1A-like N-terminal" evidence="14">
    <location>
        <begin position="122"/>
        <end position="299"/>
    </location>
</feature>
<feature type="domain" description="NB-ARC" evidence="13">
    <location>
        <begin position="524"/>
        <end position="695"/>
    </location>
</feature>
<dbReference type="GO" id="GO:0051607">
    <property type="term" value="P:defense response to virus"/>
    <property type="evidence" value="ECO:0007669"/>
    <property type="project" value="UniProtKB-ARBA"/>
</dbReference>
<evidence type="ECO:0000259" key="14">
    <source>
        <dbReference type="Pfam" id="PF12061"/>
    </source>
</evidence>
<dbReference type="InterPro" id="IPR027417">
    <property type="entry name" value="P-loop_NTPase"/>
</dbReference>
<evidence type="ECO:0000256" key="7">
    <source>
        <dbReference type="ARBA" id="ARBA00022667"/>
    </source>
</evidence>
<accession>A0ABD2Y4Q0</accession>
<evidence type="ECO:0000256" key="5">
    <source>
        <dbReference type="ARBA" id="ARBA00022490"/>
    </source>
</evidence>
<dbReference type="PRINTS" id="PR00364">
    <property type="entry name" value="DISEASERSIST"/>
</dbReference>
<evidence type="ECO:0000256" key="11">
    <source>
        <dbReference type="ARBA" id="ARBA00022840"/>
    </source>
</evidence>
<comment type="similarity">
    <text evidence="4">Belongs to the disease resistance NB-LRR family.</text>
</comment>
<keyword evidence="9" id="KW-0547">Nucleotide-binding</keyword>
<keyword evidence="7" id="KW-0381">Hypersensitive response</keyword>
<dbReference type="GO" id="GO:0016020">
    <property type="term" value="C:membrane"/>
    <property type="evidence" value="ECO:0007669"/>
    <property type="project" value="UniProtKB-SubCell"/>
</dbReference>